<evidence type="ECO:0000313" key="1">
    <source>
        <dbReference type="EMBL" id="ALJ00280.1"/>
    </source>
</evidence>
<gene>
    <name evidence="1" type="ORF">DC20_16510</name>
</gene>
<proteinExistence type="predicted"/>
<evidence type="ECO:0000313" key="2">
    <source>
        <dbReference type="Proteomes" id="UP000061382"/>
    </source>
</evidence>
<dbReference type="PROSITE" id="PS51257">
    <property type="entry name" value="PROKAR_LIPOPROTEIN"/>
    <property type="match status" value="1"/>
</dbReference>
<reference evidence="1 2" key="1">
    <citation type="submission" date="2015-08" db="EMBL/GenBank/DDBJ databases">
        <title>Complete genome sequence of Rufibacter tibetensis strain 1351t, a radiation-resistant bacterium from tibet plateau.</title>
        <authorList>
            <person name="Dai J."/>
        </authorList>
    </citation>
    <scope>NUCLEOTIDE SEQUENCE [LARGE SCALE GENOMIC DNA]</scope>
    <source>
        <strain evidence="1 2">1351</strain>
    </source>
</reference>
<keyword evidence="2" id="KW-1185">Reference proteome</keyword>
<dbReference type="AlphaFoldDB" id="A0A0P0C9L1"/>
<name>A0A0P0C9L1_9BACT</name>
<sequence length="242" mass="26325">MKRLLPLAYLSVASCFLFSCEREIVEPSLNATSVSEARSGACTNYSYYNKMSEAVKFGRARGELILVGFAEGMSLQARQQVLGRFPQFQSVEGEIAVDSGIITVVRLAPGSECSDVEKLLTRLVKESSISFANPFFESNSTDPEAPITGLSNEILVFIEEGSLDKLEQLVAQTNTKIVASYSDEIHVLSVDKNSSGSILNITTLLNQQAFVLGAEPNLVYSFPATATSGGEINFQTTKTRRK</sequence>
<organism evidence="1 2">
    <name type="scientific">Rufibacter tibetensis</name>
    <dbReference type="NCBI Taxonomy" id="512763"/>
    <lineage>
        <taxon>Bacteria</taxon>
        <taxon>Pseudomonadati</taxon>
        <taxon>Bacteroidota</taxon>
        <taxon>Cytophagia</taxon>
        <taxon>Cytophagales</taxon>
        <taxon>Hymenobacteraceae</taxon>
        <taxon>Rufibacter</taxon>
    </lineage>
</organism>
<dbReference type="Proteomes" id="UP000061382">
    <property type="component" value="Chromosome"/>
</dbReference>
<dbReference type="EMBL" id="CP012643">
    <property type="protein sequence ID" value="ALJ00280.1"/>
    <property type="molecule type" value="Genomic_DNA"/>
</dbReference>
<protein>
    <submittedName>
        <fullName evidence="1">Uncharacterized protein</fullName>
    </submittedName>
</protein>
<dbReference type="KEGG" id="rti:DC20_16510"/>
<accession>A0A0P0C9L1</accession>
<dbReference type="PATRIC" id="fig|512763.3.peg.3635"/>